<evidence type="ECO:0000256" key="4">
    <source>
        <dbReference type="ARBA" id="ARBA00022692"/>
    </source>
</evidence>
<dbReference type="GO" id="GO:0015293">
    <property type="term" value="F:symporter activity"/>
    <property type="evidence" value="ECO:0007669"/>
    <property type="project" value="UniProtKB-KW"/>
</dbReference>
<keyword evidence="3" id="KW-1003">Cell membrane</keyword>
<evidence type="ECO:0000313" key="10">
    <source>
        <dbReference type="Proteomes" id="UP000637720"/>
    </source>
</evidence>
<evidence type="ECO:0000313" key="9">
    <source>
        <dbReference type="EMBL" id="GGJ91104.1"/>
    </source>
</evidence>
<feature type="transmembrane region" description="Helical" evidence="8">
    <location>
        <begin position="147"/>
        <end position="164"/>
    </location>
</feature>
<feature type="transmembrane region" description="Helical" evidence="8">
    <location>
        <begin position="192"/>
        <end position="210"/>
    </location>
</feature>
<dbReference type="InterPro" id="IPR018107">
    <property type="entry name" value="Na-dicarboxylate_symporter_CS"/>
</dbReference>
<comment type="caution">
    <text evidence="9">The sequence shown here is derived from an EMBL/GenBank/DDBJ whole genome shotgun (WGS) entry which is preliminary data.</text>
</comment>
<protein>
    <submittedName>
        <fullName evidence="9">Sodium:dicarboxylate symporter</fullName>
    </submittedName>
</protein>
<evidence type="ECO:0000256" key="7">
    <source>
        <dbReference type="ARBA" id="ARBA00023136"/>
    </source>
</evidence>
<dbReference type="PRINTS" id="PR00173">
    <property type="entry name" value="EDTRNSPORT"/>
</dbReference>
<feature type="transmembrane region" description="Helical" evidence="8">
    <location>
        <begin position="81"/>
        <end position="101"/>
    </location>
</feature>
<feature type="transmembrane region" description="Helical" evidence="8">
    <location>
        <begin position="45"/>
        <end position="69"/>
    </location>
</feature>
<reference evidence="9" key="1">
    <citation type="journal article" date="2014" name="Int. J. Syst. Evol. Microbiol.">
        <title>Complete genome sequence of Corynebacterium casei LMG S-19264T (=DSM 44701T), isolated from a smear-ripened cheese.</title>
        <authorList>
            <consortium name="US DOE Joint Genome Institute (JGI-PGF)"/>
            <person name="Walter F."/>
            <person name="Albersmeier A."/>
            <person name="Kalinowski J."/>
            <person name="Ruckert C."/>
        </authorList>
    </citation>
    <scope>NUCLEOTIDE SEQUENCE</scope>
    <source>
        <strain evidence="9">JCM 14719</strain>
    </source>
</reference>
<dbReference type="AlphaFoldDB" id="A0A8J3B3P5"/>
<accession>A0A8J3B3P5</accession>
<dbReference type="Pfam" id="PF00375">
    <property type="entry name" value="SDF"/>
    <property type="match status" value="1"/>
</dbReference>
<keyword evidence="10" id="KW-1185">Reference proteome</keyword>
<dbReference type="SUPFAM" id="SSF118215">
    <property type="entry name" value="Proton glutamate symport protein"/>
    <property type="match status" value="1"/>
</dbReference>
<evidence type="ECO:0000256" key="6">
    <source>
        <dbReference type="ARBA" id="ARBA00022989"/>
    </source>
</evidence>
<dbReference type="FunFam" id="1.10.3860.10:FF:000001">
    <property type="entry name" value="C4-dicarboxylate transport protein"/>
    <property type="match status" value="1"/>
</dbReference>
<gene>
    <name evidence="9" type="ORF">GCM10007043_00950</name>
</gene>
<evidence type="ECO:0000256" key="8">
    <source>
        <dbReference type="SAM" id="Phobius"/>
    </source>
</evidence>
<dbReference type="Proteomes" id="UP000637720">
    <property type="component" value="Unassembled WGS sequence"/>
</dbReference>
<keyword evidence="6 8" id="KW-1133">Transmembrane helix</keyword>
<dbReference type="GO" id="GO:0005886">
    <property type="term" value="C:plasma membrane"/>
    <property type="evidence" value="ECO:0007669"/>
    <property type="project" value="UniProtKB-SubCell"/>
</dbReference>
<dbReference type="Gene3D" id="1.10.3860.10">
    <property type="entry name" value="Sodium:dicarboxylate symporter"/>
    <property type="match status" value="1"/>
</dbReference>
<dbReference type="PROSITE" id="PS00713">
    <property type="entry name" value="NA_DICARBOXYL_SYMP_1"/>
    <property type="match status" value="1"/>
</dbReference>
<dbReference type="InterPro" id="IPR036458">
    <property type="entry name" value="Na:dicarbo_symporter_sf"/>
</dbReference>
<keyword evidence="2" id="KW-0813">Transport</keyword>
<reference evidence="9" key="2">
    <citation type="submission" date="2020-09" db="EMBL/GenBank/DDBJ databases">
        <authorList>
            <person name="Sun Q."/>
            <person name="Ohkuma M."/>
        </authorList>
    </citation>
    <scope>NUCLEOTIDE SEQUENCE</scope>
    <source>
        <strain evidence="9">JCM 14719</strain>
    </source>
</reference>
<dbReference type="EMBL" id="BMOF01000001">
    <property type="protein sequence ID" value="GGJ91104.1"/>
    <property type="molecule type" value="Genomic_DNA"/>
</dbReference>
<dbReference type="RefSeq" id="WP_054672620.1">
    <property type="nucleotide sequence ID" value="NZ_BMOF01000001.1"/>
</dbReference>
<proteinExistence type="predicted"/>
<evidence type="ECO:0000256" key="2">
    <source>
        <dbReference type="ARBA" id="ARBA00022448"/>
    </source>
</evidence>
<sequence>MKLTTKILIGILCGLAAGVGLQSAPAGLAQPLVQYALQPIGDLFLRAIKMLVVPLVFFSVISGTANVANPKTLGRIGAKTLALYLITTALAITLALIAANLTDPGTGVPLDRQQAGNVEIKEAPPVTQTLLSIIPTNPIDALANGDMLPIIAFALFVGLAMASLGERVQLLRDACEQANVVMMRLVDAVMKLAPYGAFALMAVAITKAGLDLIGSMFVYLLTVIGTLLIHAGVVYSLMVRYLGKMSPRTFFRGMLPAMEVAFATSSSSATLPVTMEQVERELRVPKSVSSFVLPVGATMNMDGTAIMMGVASVFIAQAYGVDLTLWQQATIVLTATLASIGTAAVPSAGLVMLTMVLTAVGLPVEGIALVMGVDRLVDMCRTVVNITGDACVAVCVASGEAEAEPLAVDRELPA</sequence>
<organism evidence="9 10">
    <name type="scientific">Calditerricola satsumensis</name>
    <dbReference type="NCBI Taxonomy" id="373054"/>
    <lineage>
        <taxon>Bacteria</taxon>
        <taxon>Bacillati</taxon>
        <taxon>Bacillota</taxon>
        <taxon>Bacilli</taxon>
        <taxon>Bacillales</taxon>
        <taxon>Bacillaceae</taxon>
        <taxon>Calditerricola</taxon>
    </lineage>
</organism>
<keyword evidence="4 8" id="KW-0812">Transmembrane</keyword>
<evidence type="ECO:0000256" key="5">
    <source>
        <dbReference type="ARBA" id="ARBA00022847"/>
    </source>
</evidence>
<dbReference type="InterPro" id="IPR001991">
    <property type="entry name" value="Na-dicarboxylate_symporter"/>
</dbReference>
<evidence type="ECO:0000256" key="1">
    <source>
        <dbReference type="ARBA" id="ARBA00004651"/>
    </source>
</evidence>
<dbReference type="GO" id="GO:0006835">
    <property type="term" value="P:dicarboxylic acid transport"/>
    <property type="evidence" value="ECO:0007669"/>
    <property type="project" value="TreeGrafter"/>
</dbReference>
<keyword evidence="5" id="KW-0769">Symport</keyword>
<dbReference type="PANTHER" id="PTHR42865">
    <property type="entry name" value="PROTON/GLUTAMATE-ASPARTATE SYMPORTER"/>
    <property type="match status" value="1"/>
</dbReference>
<comment type="subcellular location">
    <subcellularLocation>
        <location evidence="1">Cell membrane</location>
        <topology evidence="1">Multi-pass membrane protein</topology>
    </subcellularLocation>
</comment>
<dbReference type="PANTHER" id="PTHR42865:SF7">
    <property type="entry name" value="PROTON_GLUTAMATE-ASPARTATE SYMPORTER"/>
    <property type="match status" value="1"/>
</dbReference>
<feature type="transmembrane region" description="Helical" evidence="8">
    <location>
        <begin position="216"/>
        <end position="238"/>
    </location>
</feature>
<feature type="transmembrane region" description="Helical" evidence="8">
    <location>
        <begin position="350"/>
        <end position="371"/>
    </location>
</feature>
<evidence type="ECO:0000256" key="3">
    <source>
        <dbReference type="ARBA" id="ARBA00022475"/>
    </source>
</evidence>
<name>A0A8J3B3P5_9BACI</name>
<keyword evidence="7 8" id="KW-0472">Membrane</keyword>